<keyword evidence="1" id="KW-0812">Transmembrane</keyword>
<evidence type="ECO:0000313" key="2">
    <source>
        <dbReference type="EMBL" id="MBF4437167.1"/>
    </source>
</evidence>
<accession>A0AAW4BG86</accession>
<keyword evidence="1" id="KW-0472">Membrane</keyword>
<feature type="transmembrane region" description="Helical" evidence="1">
    <location>
        <begin position="81"/>
        <end position="99"/>
    </location>
</feature>
<feature type="transmembrane region" description="Helical" evidence="1">
    <location>
        <begin position="16"/>
        <end position="34"/>
    </location>
</feature>
<name>A0AAW4BG86_VIBAN</name>
<evidence type="ECO:0000256" key="1">
    <source>
        <dbReference type="SAM" id="Phobius"/>
    </source>
</evidence>
<dbReference type="EMBL" id="SCLC01000691">
    <property type="protein sequence ID" value="MBF4437167.1"/>
    <property type="molecule type" value="Genomic_DNA"/>
</dbReference>
<dbReference type="AlphaFoldDB" id="A0AAW4BG86"/>
<feature type="transmembrane region" description="Helical" evidence="1">
    <location>
        <begin position="224"/>
        <end position="245"/>
    </location>
</feature>
<feature type="transmembrane region" description="Helical" evidence="1">
    <location>
        <begin position="120"/>
        <end position="138"/>
    </location>
</feature>
<evidence type="ECO:0000313" key="3">
    <source>
        <dbReference type="Proteomes" id="UP000786185"/>
    </source>
</evidence>
<sequence>MFGATLDDKEEMMKKNITITVMALLIVSLGFAYFEWQQIKDTTVGYNQNTETIMTYTELADWLWSLGIATMVGHLYSAIPLWGQFTALFLSALLFSFYVRNKAQKGNWLARNSLTVDVMPVWALLFLYAIMSIVTHYWDKHSIARLFGVTYTDGSMYPKNPLALTETSLMLDHYYWLSLKNFFINEPMSFAVIGVLVMLMIWSAIKSVTLTYQTVYKQSLSLKVLVLLPFAAILALVVGVCYPYRINYKVDELDMEDFESYLNVFKLSHDNKNMILTWYADPSSIFNMLMDRQGTYFGRIFRHHTNHF</sequence>
<proteinExistence type="predicted"/>
<organism evidence="2 3">
    <name type="scientific">Vibrio anguillarum</name>
    <name type="common">Listonella anguillarum</name>
    <dbReference type="NCBI Taxonomy" id="55601"/>
    <lineage>
        <taxon>Bacteria</taxon>
        <taxon>Pseudomonadati</taxon>
        <taxon>Pseudomonadota</taxon>
        <taxon>Gammaproteobacteria</taxon>
        <taxon>Vibrionales</taxon>
        <taxon>Vibrionaceae</taxon>
        <taxon>Vibrio</taxon>
    </lineage>
</organism>
<keyword evidence="1" id="KW-1133">Transmembrane helix</keyword>
<dbReference type="Proteomes" id="UP000786185">
    <property type="component" value="Unassembled WGS sequence"/>
</dbReference>
<reference evidence="2" key="1">
    <citation type="journal article" date="2021" name="PeerJ">
        <title>Analysis of 44 Vibrio anguillarum genomes reveals high genetic diversity.</title>
        <authorList>
            <person name="Hansen M.J."/>
            <person name="Dalsgaard I."/>
        </authorList>
    </citation>
    <scope>NUCLEOTIDE SEQUENCE</scope>
    <source>
        <strain evidence="2">850617-1/1</strain>
    </source>
</reference>
<gene>
    <name evidence="2" type="ORF">ERJ77_22320</name>
</gene>
<protein>
    <submittedName>
        <fullName evidence="2">Uncharacterized protein</fullName>
    </submittedName>
</protein>
<feature type="transmembrane region" description="Helical" evidence="1">
    <location>
        <begin position="188"/>
        <end position="212"/>
    </location>
</feature>
<comment type="caution">
    <text evidence="2">The sequence shown here is derived from an EMBL/GenBank/DDBJ whole genome shotgun (WGS) entry which is preliminary data.</text>
</comment>